<dbReference type="InterPro" id="IPR011051">
    <property type="entry name" value="RmlC_Cupin_sf"/>
</dbReference>
<keyword evidence="3" id="KW-1185">Reference proteome</keyword>
<dbReference type="PANTHER" id="PTHR37694:SF1">
    <property type="entry name" value="SLR8022 PROTEIN"/>
    <property type="match status" value="1"/>
</dbReference>
<reference evidence="2 3" key="1">
    <citation type="submission" date="2018-07" db="EMBL/GenBank/DDBJ databases">
        <title>Genomic Encyclopedia of Type Strains, Phase IV (KMG-IV): sequencing the most valuable type-strain genomes for metagenomic binning, comparative biology and taxonomic classification.</title>
        <authorList>
            <person name="Goeker M."/>
        </authorList>
    </citation>
    <scope>NUCLEOTIDE SEQUENCE [LARGE SCALE GENOMIC DNA]</scope>
    <source>
        <strain evidence="2 3">DSM 14364</strain>
    </source>
</reference>
<dbReference type="EMBL" id="QQBB01000001">
    <property type="protein sequence ID" value="RDI61879.1"/>
    <property type="molecule type" value="Genomic_DNA"/>
</dbReference>
<dbReference type="InterPro" id="IPR013096">
    <property type="entry name" value="Cupin_2"/>
</dbReference>
<feature type="domain" description="Cupin type-2" evidence="1">
    <location>
        <begin position="199"/>
        <end position="258"/>
    </location>
</feature>
<dbReference type="PANTHER" id="PTHR37694">
    <property type="entry name" value="SLR8022 PROTEIN"/>
    <property type="match status" value="1"/>
</dbReference>
<dbReference type="OrthoDB" id="9811153at2"/>
<organism evidence="2 3">
    <name type="scientific">Microvirga subterranea</name>
    <dbReference type="NCBI Taxonomy" id="186651"/>
    <lineage>
        <taxon>Bacteria</taxon>
        <taxon>Pseudomonadati</taxon>
        <taxon>Pseudomonadota</taxon>
        <taxon>Alphaproteobacteria</taxon>
        <taxon>Hyphomicrobiales</taxon>
        <taxon>Methylobacteriaceae</taxon>
        <taxon>Microvirga</taxon>
    </lineage>
</organism>
<feature type="domain" description="Cupin type-2" evidence="1">
    <location>
        <begin position="40"/>
        <end position="102"/>
    </location>
</feature>
<dbReference type="AlphaFoldDB" id="A0A370HTN2"/>
<protein>
    <submittedName>
        <fullName evidence="2">Cupin domain</fullName>
    </submittedName>
</protein>
<comment type="caution">
    <text evidence="2">The sequence shown here is derived from an EMBL/GenBank/DDBJ whole genome shotgun (WGS) entry which is preliminary data.</text>
</comment>
<accession>A0A370HTN2</accession>
<evidence type="ECO:0000259" key="1">
    <source>
        <dbReference type="Pfam" id="PF07883"/>
    </source>
</evidence>
<dbReference type="Proteomes" id="UP000254925">
    <property type="component" value="Unassembled WGS sequence"/>
</dbReference>
<evidence type="ECO:0000313" key="3">
    <source>
        <dbReference type="Proteomes" id="UP000254925"/>
    </source>
</evidence>
<dbReference type="Gene3D" id="2.60.120.10">
    <property type="entry name" value="Jelly Rolls"/>
    <property type="match status" value="2"/>
</dbReference>
<gene>
    <name evidence="2" type="ORF">DES45_101137</name>
</gene>
<name>A0A370HTN2_9HYPH</name>
<dbReference type="InterPro" id="IPR014710">
    <property type="entry name" value="RmlC-like_jellyroll"/>
</dbReference>
<dbReference type="SUPFAM" id="SSF51182">
    <property type="entry name" value="RmlC-like cupins"/>
    <property type="match status" value="1"/>
</dbReference>
<sequence length="277" mass="30298">MPFHRFETVEAVRLTPHLSSAVAPLIEGKYLYFCLNQKKAGTGSELHYHPNELLIFTLTGTVNAVIGKDRKIVPPGTFILIPPNVGHSLKATEDGPCAYLYIKDQTWSVVGIAADEARPDKAMSVEEVNEKFDRGEIKDRKGEGGQTDAVSEMIVDGVPNCYYPILTSLQQPFSAGSRREWIEGQLCAFGFYELPNGYAEQSAGAEHEHFIYLLEGGLTATVGNETADVAPGGIIEIPKGARYELEAEKGVPTRLVLVRSTPFLEEQLAREAMALAS</sequence>
<proteinExistence type="predicted"/>
<evidence type="ECO:0000313" key="2">
    <source>
        <dbReference type="EMBL" id="RDI61879.1"/>
    </source>
</evidence>
<dbReference type="RefSeq" id="WP_114768050.1">
    <property type="nucleotide sequence ID" value="NZ_QQBB01000001.1"/>
</dbReference>
<dbReference type="CDD" id="cd02208">
    <property type="entry name" value="cupin_RmlC-like"/>
    <property type="match status" value="1"/>
</dbReference>
<dbReference type="Pfam" id="PF07883">
    <property type="entry name" value="Cupin_2"/>
    <property type="match status" value="2"/>
</dbReference>